<dbReference type="AlphaFoldDB" id="A0A0D0E4M7"/>
<proteinExistence type="predicted"/>
<dbReference type="OrthoDB" id="3936150at2759"/>
<protein>
    <submittedName>
        <fullName evidence="1">Uncharacterized protein</fullName>
    </submittedName>
</protein>
<gene>
    <name evidence="1" type="ORF">PAXRUDRAFT_147740</name>
</gene>
<reference evidence="2" key="2">
    <citation type="submission" date="2015-01" db="EMBL/GenBank/DDBJ databases">
        <title>Evolutionary Origins and Diversification of the Mycorrhizal Mutualists.</title>
        <authorList>
            <consortium name="DOE Joint Genome Institute"/>
            <consortium name="Mycorrhizal Genomics Consortium"/>
            <person name="Kohler A."/>
            <person name="Kuo A."/>
            <person name="Nagy L.G."/>
            <person name="Floudas D."/>
            <person name="Copeland A."/>
            <person name="Barry K.W."/>
            <person name="Cichocki N."/>
            <person name="Veneault-Fourrey C."/>
            <person name="LaButti K."/>
            <person name="Lindquist E.A."/>
            <person name="Lipzen A."/>
            <person name="Lundell T."/>
            <person name="Morin E."/>
            <person name="Murat C."/>
            <person name="Riley R."/>
            <person name="Ohm R."/>
            <person name="Sun H."/>
            <person name="Tunlid A."/>
            <person name="Henrissat B."/>
            <person name="Grigoriev I.V."/>
            <person name="Hibbett D.S."/>
            <person name="Martin F."/>
        </authorList>
    </citation>
    <scope>NUCLEOTIDE SEQUENCE [LARGE SCALE GENOMIC DNA]</scope>
    <source>
        <strain evidence="2">Ve08.2h10</strain>
    </source>
</reference>
<evidence type="ECO:0000313" key="1">
    <source>
        <dbReference type="EMBL" id="KIK92245.1"/>
    </source>
</evidence>
<dbReference type="Proteomes" id="UP000054538">
    <property type="component" value="Unassembled WGS sequence"/>
</dbReference>
<name>A0A0D0E4M7_9AGAM</name>
<keyword evidence="2" id="KW-1185">Reference proteome</keyword>
<dbReference type="EMBL" id="KN825299">
    <property type="protein sequence ID" value="KIK92245.1"/>
    <property type="molecule type" value="Genomic_DNA"/>
</dbReference>
<dbReference type="InParanoid" id="A0A0D0E4M7"/>
<sequence>TRGANLGDSSVYITHRNINRVILSIVGVPRTLVAEYCVELPFLGRHGTLSIFTCVV</sequence>
<accession>A0A0D0E4M7</accession>
<dbReference type="HOGENOM" id="CLU_3019965_0_0_1"/>
<evidence type="ECO:0000313" key="2">
    <source>
        <dbReference type="Proteomes" id="UP000054538"/>
    </source>
</evidence>
<reference evidence="1 2" key="1">
    <citation type="submission" date="2014-04" db="EMBL/GenBank/DDBJ databases">
        <authorList>
            <consortium name="DOE Joint Genome Institute"/>
            <person name="Kuo A."/>
            <person name="Kohler A."/>
            <person name="Jargeat P."/>
            <person name="Nagy L.G."/>
            <person name="Floudas D."/>
            <person name="Copeland A."/>
            <person name="Barry K.W."/>
            <person name="Cichocki N."/>
            <person name="Veneault-Fourrey C."/>
            <person name="LaButti K."/>
            <person name="Lindquist E.A."/>
            <person name="Lipzen A."/>
            <person name="Lundell T."/>
            <person name="Morin E."/>
            <person name="Murat C."/>
            <person name="Sun H."/>
            <person name="Tunlid A."/>
            <person name="Henrissat B."/>
            <person name="Grigoriev I.V."/>
            <person name="Hibbett D.S."/>
            <person name="Martin F."/>
            <person name="Nordberg H.P."/>
            <person name="Cantor M.N."/>
            <person name="Hua S.X."/>
        </authorList>
    </citation>
    <scope>NUCLEOTIDE SEQUENCE [LARGE SCALE GENOMIC DNA]</scope>
    <source>
        <strain evidence="1 2">Ve08.2h10</strain>
    </source>
</reference>
<organism evidence="1 2">
    <name type="scientific">Paxillus rubicundulus Ve08.2h10</name>
    <dbReference type="NCBI Taxonomy" id="930991"/>
    <lineage>
        <taxon>Eukaryota</taxon>
        <taxon>Fungi</taxon>
        <taxon>Dikarya</taxon>
        <taxon>Basidiomycota</taxon>
        <taxon>Agaricomycotina</taxon>
        <taxon>Agaricomycetes</taxon>
        <taxon>Agaricomycetidae</taxon>
        <taxon>Boletales</taxon>
        <taxon>Paxilineae</taxon>
        <taxon>Paxillaceae</taxon>
        <taxon>Paxillus</taxon>
    </lineage>
</organism>
<feature type="non-terminal residue" evidence="1">
    <location>
        <position position="1"/>
    </location>
</feature>